<evidence type="ECO:0000313" key="7">
    <source>
        <dbReference type="Proteomes" id="UP000283680"/>
    </source>
</evidence>
<reference evidence="9 10" key="2">
    <citation type="journal article" date="2019" name="Nat. Med.">
        <title>A library of human gut bacterial isolates paired with longitudinal multiomics data enables mechanistic microbiome research.</title>
        <authorList>
            <person name="Poyet M."/>
            <person name="Groussin M."/>
            <person name="Gibbons S.M."/>
            <person name="Avila-Pacheco J."/>
            <person name="Jiang X."/>
            <person name="Kearney S.M."/>
            <person name="Perrotta A.R."/>
            <person name="Berdy B."/>
            <person name="Zhao S."/>
            <person name="Lieberman T.D."/>
            <person name="Swanson P.K."/>
            <person name="Smith M."/>
            <person name="Roesemann S."/>
            <person name="Alexander J.E."/>
            <person name="Rich S.A."/>
            <person name="Livny J."/>
            <person name="Vlamakis H."/>
            <person name="Clish C."/>
            <person name="Bullock K."/>
            <person name="Deik A."/>
            <person name="Scott J."/>
            <person name="Pierce K.A."/>
            <person name="Xavier R.J."/>
            <person name="Alm E.J."/>
        </authorList>
    </citation>
    <scope>NUCLEOTIDE SEQUENCE [LARGE SCALE GENOMIC DNA]</scope>
    <source>
        <strain evidence="1 11">BIOML-A36</strain>
        <strain evidence="3 10">BIOML-A37</strain>
        <strain evidence="2 9">BIOML-A38</strain>
    </source>
</reference>
<dbReference type="Proteomes" id="UP001214113">
    <property type="component" value="Unassembled WGS sequence"/>
</dbReference>
<protein>
    <submittedName>
        <fullName evidence="5">Uncharacterized protein</fullName>
    </submittedName>
</protein>
<dbReference type="Proteomes" id="UP000434462">
    <property type="component" value="Unassembled WGS sequence"/>
</dbReference>
<evidence type="ECO:0000313" key="10">
    <source>
        <dbReference type="Proteomes" id="UP000438773"/>
    </source>
</evidence>
<comment type="caution">
    <text evidence="5">The sequence shown here is derived from an EMBL/GenBank/DDBJ whole genome shotgun (WGS) entry which is preliminary data.</text>
</comment>
<proteinExistence type="predicted"/>
<dbReference type="Proteomes" id="UP000438773">
    <property type="component" value="Unassembled WGS sequence"/>
</dbReference>
<dbReference type="EMBL" id="QSEE01000018">
    <property type="protein sequence ID" value="RGZ46099.1"/>
    <property type="molecule type" value="Genomic_DNA"/>
</dbReference>
<dbReference type="Proteomes" id="UP000283680">
    <property type="component" value="Unassembled WGS sequence"/>
</dbReference>
<evidence type="ECO:0000313" key="3">
    <source>
        <dbReference type="EMBL" id="KAB4122035.1"/>
    </source>
</evidence>
<dbReference type="EMBL" id="QRTH01000018">
    <property type="protein sequence ID" value="RGQ47147.1"/>
    <property type="molecule type" value="Genomic_DNA"/>
</dbReference>
<dbReference type="EMBL" id="JAQNSB010000036">
    <property type="protein sequence ID" value="MDC1856821.1"/>
    <property type="molecule type" value="Genomic_DNA"/>
</dbReference>
<evidence type="ECO:0000313" key="1">
    <source>
        <dbReference type="EMBL" id="KAB4108172.1"/>
    </source>
</evidence>
<evidence type="ECO:0000313" key="5">
    <source>
        <dbReference type="EMBL" id="RGQ47147.1"/>
    </source>
</evidence>
<dbReference type="EMBL" id="WCUP01000011">
    <property type="protein sequence ID" value="KAB4108172.1"/>
    <property type="molecule type" value="Genomic_DNA"/>
</dbReference>
<evidence type="ECO:0000313" key="4">
    <source>
        <dbReference type="EMBL" id="MDC1856821.1"/>
    </source>
</evidence>
<evidence type="ECO:0000313" key="8">
    <source>
        <dbReference type="Proteomes" id="UP000283684"/>
    </source>
</evidence>
<name>A0A412B459_BACUN</name>
<dbReference type="Proteomes" id="UP000441711">
    <property type="component" value="Unassembled WGS sequence"/>
</dbReference>
<evidence type="ECO:0000313" key="9">
    <source>
        <dbReference type="Proteomes" id="UP000434462"/>
    </source>
</evidence>
<evidence type="ECO:0000313" key="11">
    <source>
        <dbReference type="Proteomes" id="UP000441711"/>
    </source>
</evidence>
<dbReference type="Proteomes" id="UP000283684">
    <property type="component" value="Unassembled WGS sequence"/>
</dbReference>
<evidence type="ECO:0000313" key="6">
    <source>
        <dbReference type="EMBL" id="RGZ46099.1"/>
    </source>
</evidence>
<evidence type="ECO:0000313" key="2">
    <source>
        <dbReference type="EMBL" id="KAB4117013.1"/>
    </source>
</evidence>
<dbReference type="EMBL" id="WCUR01000023">
    <property type="protein sequence ID" value="KAB4117013.1"/>
    <property type="molecule type" value="Genomic_DNA"/>
</dbReference>
<dbReference type="AlphaFoldDB" id="A0A412B459"/>
<reference evidence="7 8" key="1">
    <citation type="submission" date="2018-08" db="EMBL/GenBank/DDBJ databases">
        <title>A genome reference for cultivated species of the human gut microbiota.</title>
        <authorList>
            <person name="Zou Y."/>
            <person name="Xue W."/>
            <person name="Luo G."/>
        </authorList>
    </citation>
    <scope>NUCLEOTIDE SEQUENCE [LARGE SCALE GENOMIC DNA]</scope>
    <source>
        <strain evidence="5 7">AF28-11</strain>
        <strain evidence="6 8">AM50-4</strain>
    </source>
</reference>
<gene>
    <name evidence="6" type="ORF">DW988_16095</name>
    <name evidence="5" type="ORF">DWY92_19640</name>
    <name evidence="1" type="ORF">GAQ70_15870</name>
    <name evidence="2" type="ORF">GAQ72_09215</name>
    <name evidence="3" type="ORF">GAQ75_17630</name>
    <name evidence="4" type="ORF">POZ22_18860</name>
</gene>
<accession>A0A412B459</accession>
<dbReference type="RefSeq" id="WP_117589214.1">
    <property type="nucleotide sequence ID" value="NZ_CAXSUA010000004.1"/>
</dbReference>
<sequence>MELKDFITASLENIADGIIESNIKLLNKGFIVSPSASRVNDRTTHQIPLVQDIRFNVYVEENNETNVSGKGGLRVLSAGMNAKTEGKYGNSLSFSIPVIYPQNYFLLSEKTFEYFPDKDKGSDSGRYIYKDI</sequence>
<dbReference type="EMBL" id="WCUQ01000011">
    <property type="protein sequence ID" value="KAB4122035.1"/>
    <property type="molecule type" value="Genomic_DNA"/>
</dbReference>
<organism evidence="5 7">
    <name type="scientific">Bacteroides uniformis</name>
    <dbReference type="NCBI Taxonomy" id="820"/>
    <lineage>
        <taxon>Bacteria</taxon>
        <taxon>Pseudomonadati</taxon>
        <taxon>Bacteroidota</taxon>
        <taxon>Bacteroidia</taxon>
        <taxon>Bacteroidales</taxon>
        <taxon>Bacteroidaceae</taxon>
        <taxon>Bacteroides</taxon>
    </lineage>
</organism>
<reference evidence="4" key="3">
    <citation type="submission" date="2022-10" db="EMBL/GenBank/DDBJ databases">
        <title>Human gut microbiome strain richness.</title>
        <authorList>
            <person name="Chen-Liaw A."/>
        </authorList>
    </citation>
    <scope>NUCLEOTIDE SEQUENCE</scope>
    <source>
        <strain evidence="4">BSD2780061687st1_G10_BSD2780061687b_171204</strain>
    </source>
</reference>